<name>A0A8K0HGE1_9ROSA</name>
<sequence length="314" mass="35549">MRILTTSGSVLISMLVMDIPLVIGFGSPCKESSNSRIGILSRRKGGDEVGFKSLKVLNLVGVNVDGEVIEYLLSNCLLLERLQVTHSSKLANLRVVGSSRPSSLALKHLEIKLCRGIRTVEICDAENLVSLCCDRCELKPMGLVIRNVPMLVDLKIDFGEYVENPVYPMLTNLKELKLALYPHDGHILAQLIPFMEVSPFLQKLALKITEWDEDEEEQEFFIKPAKCSHHSLKELEVFGYGGRPNEDELIIYFIENAVSLQKIIVNPCLFMEFPHIRVSKHKKDMMEEEEEMARAHAMEHLKQKVPSTIDFICL</sequence>
<comment type="caution">
    <text evidence="3">The sequence shown here is derived from an EMBL/GenBank/DDBJ whole genome shotgun (WGS) entry which is preliminary data.</text>
</comment>
<gene>
    <name evidence="3" type="ORF">FNV43_RR02715</name>
</gene>
<evidence type="ECO:0000313" key="3">
    <source>
        <dbReference type="EMBL" id="KAF3452282.1"/>
    </source>
</evidence>
<evidence type="ECO:0000256" key="1">
    <source>
        <dbReference type="SAM" id="SignalP"/>
    </source>
</evidence>
<reference evidence="3" key="1">
    <citation type="submission" date="2020-03" db="EMBL/GenBank/DDBJ databases">
        <title>A high-quality chromosome-level genome assembly of a woody plant with both climbing and erect habits, Rhamnella rubrinervis.</title>
        <authorList>
            <person name="Lu Z."/>
            <person name="Yang Y."/>
            <person name="Zhu X."/>
            <person name="Sun Y."/>
        </authorList>
    </citation>
    <scope>NUCLEOTIDE SEQUENCE</scope>
    <source>
        <strain evidence="3">BYM</strain>
        <tissue evidence="3">Leaf</tissue>
    </source>
</reference>
<feature type="signal peptide" evidence="1">
    <location>
        <begin position="1"/>
        <end position="24"/>
    </location>
</feature>
<dbReference type="InterPro" id="IPR055357">
    <property type="entry name" value="LRR_At1g61320_AtMIF1"/>
</dbReference>
<dbReference type="Proteomes" id="UP000796880">
    <property type="component" value="Unassembled WGS sequence"/>
</dbReference>
<evidence type="ECO:0000259" key="2">
    <source>
        <dbReference type="Pfam" id="PF23622"/>
    </source>
</evidence>
<evidence type="ECO:0000313" key="4">
    <source>
        <dbReference type="Proteomes" id="UP000796880"/>
    </source>
</evidence>
<dbReference type="InterPro" id="IPR053772">
    <property type="entry name" value="At1g61320/At1g61330-like"/>
</dbReference>
<keyword evidence="4" id="KW-1185">Reference proteome</keyword>
<keyword evidence="1" id="KW-0732">Signal</keyword>
<feature type="domain" description="At1g61320/AtMIF1 LRR" evidence="2">
    <location>
        <begin position="148"/>
        <end position="311"/>
    </location>
</feature>
<dbReference type="AlphaFoldDB" id="A0A8K0HGE1"/>
<dbReference type="InterPro" id="IPR032675">
    <property type="entry name" value="LRR_dom_sf"/>
</dbReference>
<dbReference type="SUPFAM" id="SSF52047">
    <property type="entry name" value="RNI-like"/>
    <property type="match status" value="1"/>
</dbReference>
<feature type="chain" id="PRO_5035462642" description="At1g61320/AtMIF1 LRR domain-containing protein" evidence="1">
    <location>
        <begin position="25"/>
        <end position="314"/>
    </location>
</feature>
<proteinExistence type="predicted"/>
<dbReference type="PANTHER" id="PTHR34145">
    <property type="entry name" value="OS02G0105600 PROTEIN"/>
    <property type="match status" value="1"/>
</dbReference>
<dbReference type="OrthoDB" id="613853at2759"/>
<dbReference type="Pfam" id="PF23622">
    <property type="entry name" value="LRR_At1g61320_AtMIF1"/>
    <property type="match status" value="2"/>
</dbReference>
<dbReference type="Gene3D" id="3.80.10.10">
    <property type="entry name" value="Ribonuclease Inhibitor"/>
    <property type="match status" value="1"/>
</dbReference>
<protein>
    <recommendedName>
        <fullName evidence="2">At1g61320/AtMIF1 LRR domain-containing protein</fullName>
    </recommendedName>
</protein>
<dbReference type="PANTHER" id="PTHR34145:SF68">
    <property type="entry name" value="FBD DOMAIN-CONTAINING PROTEIN"/>
    <property type="match status" value="1"/>
</dbReference>
<organism evidence="3 4">
    <name type="scientific">Rhamnella rubrinervis</name>
    <dbReference type="NCBI Taxonomy" id="2594499"/>
    <lineage>
        <taxon>Eukaryota</taxon>
        <taxon>Viridiplantae</taxon>
        <taxon>Streptophyta</taxon>
        <taxon>Embryophyta</taxon>
        <taxon>Tracheophyta</taxon>
        <taxon>Spermatophyta</taxon>
        <taxon>Magnoliopsida</taxon>
        <taxon>eudicotyledons</taxon>
        <taxon>Gunneridae</taxon>
        <taxon>Pentapetalae</taxon>
        <taxon>rosids</taxon>
        <taxon>fabids</taxon>
        <taxon>Rosales</taxon>
        <taxon>Rhamnaceae</taxon>
        <taxon>rhamnoid group</taxon>
        <taxon>Rhamneae</taxon>
        <taxon>Rhamnella</taxon>
    </lineage>
</organism>
<dbReference type="EMBL" id="VOIH02000002">
    <property type="protein sequence ID" value="KAF3452282.1"/>
    <property type="molecule type" value="Genomic_DNA"/>
</dbReference>
<feature type="domain" description="At1g61320/AtMIF1 LRR" evidence="2">
    <location>
        <begin position="51"/>
        <end position="135"/>
    </location>
</feature>
<accession>A0A8K0HGE1</accession>